<evidence type="ECO:0000259" key="6">
    <source>
        <dbReference type="Pfam" id="PF13837"/>
    </source>
</evidence>
<keyword evidence="5" id="KW-0539">Nucleus</keyword>
<dbReference type="RefSeq" id="XP_050937156.1">
    <property type="nucleotide sequence ID" value="XM_051081199.1"/>
</dbReference>
<evidence type="ECO:0000256" key="5">
    <source>
        <dbReference type="ARBA" id="ARBA00023242"/>
    </source>
</evidence>
<dbReference type="InterPro" id="IPR044822">
    <property type="entry name" value="Myb_DNA-bind_4"/>
</dbReference>
<accession>A0ABM3KHA3</accession>
<reference evidence="7" key="1">
    <citation type="submission" date="2025-05" db="UniProtKB">
        <authorList>
            <consortium name="RefSeq"/>
        </authorList>
    </citation>
    <scope>NUCLEOTIDE SEQUENCE [LARGE SCALE GENOMIC DNA]</scope>
</reference>
<reference evidence="8" key="2">
    <citation type="submission" date="2025-08" db="UniProtKB">
        <authorList>
            <consortium name="RefSeq"/>
        </authorList>
    </citation>
    <scope>IDENTIFICATION</scope>
    <source>
        <tissue evidence="8">Stem</tissue>
    </source>
</reference>
<comment type="subcellular location">
    <subcellularLocation>
        <location evidence="1">Nucleus</location>
    </subcellularLocation>
</comment>
<organism evidence="7 8">
    <name type="scientific">Cucumis melo</name>
    <name type="common">Muskmelon</name>
    <dbReference type="NCBI Taxonomy" id="3656"/>
    <lineage>
        <taxon>Eukaryota</taxon>
        <taxon>Viridiplantae</taxon>
        <taxon>Streptophyta</taxon>
        <taxon>Embryophyta</taxon>
        <taxon>Tracheophyta</taxon>
        <taxon>Spermatophyta</taxon>
        <taxon>Magnoliopsida</taxon>
        <taxon>eudicotyledons</taxon>
        <taxon>Gunneridae</taxon>
        <taxon>Pentapetalae</taxon>
        <taxon>rosids</taxon>
        <taxon>fabids</taxon>
        <taxon>Cucurbitales</taxon>
        <taxon>Cucurbitaceae</taxon>
        <taxon>Benincaseae</taxon>
        <taxon>Cucumis</taxon>
    </lineage>
</organism>
<dbReference type="Gene3D" id="3.40.50.300">
    <property type="entry name" value="P-loop containing nucleotide triphosphate hydrolases"/>
    <property type="match status" value="1"/>
</dbReference>
<dbReference type="Proteomes" id="UP001652600">
    <property type="component" value="Chromosome 2"/>
</dbReference>
<gene>
    <name evidence="8" type="primary">LOC127148175</name>
</gene>
<dbReference type="InterPro" id="IPR036249">
    <property type="entry name" value="Thioredoxin-like_sf"/>
</dbReference>
<dbReference type="PANTHER" id="PTHR21654">
    <property type="entry name" value="FI21293P1"/>
    <property type="match status" value="1"/>
</dbReference>
<dbReference type="InterPro" id="IPR027417">
    <property type="entry name" value="P-loop_NTPase"/>
</dbReference>
<evidence type="ECO:0000256" key="3">
    <source>
        <dbReference type="ARBA" id="ARBA00023125"/>
    </source>
</evidence>
<evidence type="ECO:0000256" key="4">
    <source>
        <dbReference type="ARBA" id="ARBA00023163"/>
    </source>
</evidence>
<dbReference type="Pfam" id="PF13837">
    <property type="entry name" value="Myb_DNA-bind_4"/>
    <property type="match status" value="1"/>
</dbReference>
<dbReference type="SUPFAM" id="SSF52540">
    <property type="entry name" value="P-loop containing nucleoside triphosphate hydrolases"/>
    <property type="match status" value="1"/>
</dbReference>
<keyword evidence="2" id="KW-0805">Transcription regulation</keyword>
<keyword evidence="3" id="KW-0238">DNA-binding</keyword>
<keyword evidence="4" id="KW-0804">Transcription</keyword>
<dbReference type="Gene3D" id="1.10.10.60">
    <property type="entry name" value="Homeodomain-like"/>
    <property type="match status" value="1"/>
</dbReference>
<protein>
    <submittedName>
        <fullName evidence="8">Trihelix transcription factor GTL2-like</fullName>
    </submittedName>
</protein>
<evidence type="ECO:0000256" key="2">
    <source>
        <dbReference type="ARBA" id="ARBA00023015"/>
    </source>
</evidence>
<evidence type="ECO:0000256" key="1">
    <source>
        <dbReference type="ARBA" id="ARBA00004123"/>
    </source>
</evidence>
<dbReference type="CDD" id="cd02947">
    <property type="entry name" value="TRX_family"/>
    <property type="match status" value="1"/>
</dbReference>
<evidence type="ECO:0000313" key="8">
    <source>
        <dbReference type="RefSeq" id="XP_050937156.1"/>
    </source>
</evidence>
<proteinExistence type="predicted"/>
<dbReference type="SUPFAM" id="SSF52833">
    <property type="entry name" value="Thioredoxin-like"/>
    <property type="match status" value="1"/>
</dbReference>
<sequence length="210" mass="23861">MWLFDLATLADSFLAYLDELSNVNKFQVSKGFLLLRVNEVITMLVVITNEMQKMGYKRSTKKCKEKWENMNKYFKRTIVTGKASIANGKTCPYFQELDILYRNGVVNTGAVFDSTNTGNNSKAEVIILDMGLLVAGTKYRGELEERLKKLIEEIKQSDEIILFIDEPLAKKFGIKVVPTFKILKDKMVVKEVTGAKFNDLVHAIDTVRSS</sequence>
<name>A0ABM3KHA3_CUCME</name>
<keyword evidence="7" id="KW-1185">Reference proteome</keyword>
<dbReference type="PANTHER" id="PTHR21654:SF7">
    <property type="entry name" value="HOMEODOMAIN-LIKE SUPERFAMILY PROTEIN"/>
    <property type="match status" value="1"/>
</dbReference>
<dbReference type="GeneID" id="127148175"/>
<feature type="domain" description="Myb/SANT-like DNA-binding" evidence="6">
    <location>
        <begin position="47"/>
        <end position="98"/>
    </location>
</feature>
<evidence type="ECO:0000313" key="7">
    <source>
        <dbReference type="Proteomes" id="UP001652600"/>
    </source>
</evidence>